<gene>
    <name evidence="1" type="ORF">DVH24_038404</name>
</gene>
<dbReference type="EMBL" id="RDQH01000329">
    <property type="protein sequence ID" value="RXI04130.1"/>
    <property type="molecule type" value="Genomic_DNA"/>
</dbReference>
<accession>A0A498K7A7</accession>
<keyword evidence="2" id="KW-1185">Reference proteome</keyword>
<comment type="caution">
    <text evidence="1">The sequence shown here is derived from an EMBL/GenBank/DDBJ whole genome shotgun (WGS) entry which is preliminary data.</text>
</comment>
<protein>
    <submittedName>
        <fullName evidence="1">Uncharacterized protein</fullName>
    </submittedName>
</protein>
<organism evidence="1 2">
    <name type="scientific">Malus domestica</name>
    <name type="common">Apple</name>
    <name type="synonym">Pyrus malus</name>
    <dbReference type="NCBI Taxonomy" id="3750"/>
    <lineage>
        <taxon>Eukaryota</taxon>
        <taxon>Viridiplantae</taxon>
        <taxon>Streptophyta</taxon>
        <taxon>Embryophyta</taxon>
        <taxon>Tracheophyta</taxon>
        <taxon>Spermatophyta</taxon>
        <taxon>Magnoliopsida</taxon>
        <taxon>eudicotyledons</taxon>
        <taxon>Gunneridae</taxon>
        <taxon>Pentapetalae</taxon>
        <taxon>rosids</taxon>
        <taxon>fabids</taxon>
        <taxon>Rosales</taxon>
        <taxon>Rosaceae</taxon>
        <taxon>Amygdaloideae</taxon>
        <taxon>Maleae</taxon>
        <taxon>Malus</taxon>
    </lineage>
</organism>
<reference evidence="1 2" key="1">
    <citation type="submission" date="2018-10" db="EMBL/GenBank/DDBJ databases">
        <title>A high-quality apple genome assembly.</title>
        <authorList>
            <person name="Hu J."/>
        </authorList>
    </citation>
    <scope>NUCLEOTIDE SEQUENCE [LARGE SCALE GENOMIC DNA]</scope>
    <source>
        <strain evidence="2">cv. HFTH1</strain>
        <tissue evidence="1">Young leaf</tissue>
    </source>
</reference>
<dbReference type="AlphaFoldDB" id="A0A498K7A7"/>
<dbReference type="STRING" id="3750.A0A498K7A7"/>
<evidence type="ECO:0000313" key="1">
    <source>
        <dbReference type="EMBL" id="RXI04130.1"/>
    </source>
</evidence>
<sequence length="97" mass="11345">MTAYSMLDQSVGSVLHARWLYEPDERDRIGASHFRKIFQLSCGNVEKSLGHNYVEVSIWGESFILHQSKSFLDDLENFTLITKIFSYCRLSTSYWEN</sequence>
<evidence type="ECO:0000313" key="2">
    <source>
        <dbReference type="Proteomes" id="UP000290289"/>
    </source>
</evidence>
<proteinExistence type="predicted"/>
<dbReference type="Proteomes" id="UP000290289">
    <property type="component" value="Chromosome 3"/>
</dbReference>
<name>A0A498K7A7_MALDO</name>